<feature type="transmembrane region" description="Helical" evidence="8">
    <location>
        <begin position="33"/>
        <end position="61"/>
    </location>
</feature>
<reference evidence="10" key="1">
    <citation type="journal article" date="2021" name="Syst. Appl. Microbiol.">
        <title>Roseomonas hellenica sp. nov., isolated from roots of wild-growing Alkanna tinctoria.</title>
        <authorList>
            <person name="Rat A."/>
            <person name="Naranjo H.D."/>
            <person name="Lebbe L."/>
            <person name="Cnockaert M."/>
            <person name="Krigas N."/>
            <person name="Grigoriadou K."/>
            <person name="Maloupa E."/>
            <person name="Willems A."/>
        </authorList>
    </citation>
    <scope>NUCLEOTIDE SEQUENCE [LARGE SCALE GENOMIC DNA]</scope>
    <source>
        <strain evidence="10">LMG 31523</strain>
    </source>
</reference>
<dbReference type="InterPro" id="IPR002781">
    <property type="entry name" value="TM_pro_TauE-like"/>
</dbReference>
<dbReference type="EMBL" id="JAAGBB010000076">
    <property type="protein sequence ID" value="MBR0668975.1"/>
    <property type="molecule type" value="Genomic_DNA"/>
</dbReference>
<evidence type="ECO:0000313" key="10">
    <source>
        <dbReference type="Proteomes" id="UP001196870"/>
    </source>
</evidence>
<dbReference type="RefSeq" id="WP_211857380.1">
    <property type="nucleotide sequence ID" value="NZ_JAAGBB010000076.1"/>
</dbReference>
<dbReference type="Pfam" id="PF01925">
    <property type="entry name" value="TauE"/>
    <property type="match status" value="1"/>
</dbReference>
<proteinExistence type="inferred from homology"/>
<evidence type="ECO:0000256" key="1">
    <source>
        <dbReference type="ARBA" id="ARBA00004651"/>
    </source>
</evidence>
<sequence length="251" mass="26594">MTPEIEAILAGLLTWRLAAAALAVIVAGLMRGYAGFGTAILLAPIFSALWGPRAGVPILLLMEMLVSVQLLPKSWREANHKVILPIGAAAAVATPIGAYILLTADGDLLRRVIGGLVLVFGFALMSRWRYHGSRPLPLNLAIGTVSGLMKGATGMSGPPVILYLLAGREAAREHRANLILFFATIAVVSVIPPLVGGIIDATVLLRTALLLPLMLVAVPIGARLFHVVPERWYRRFAFGMLISAGCLALLA</sequence>
<organism evidence="9 10">
    <name type="scientific">Plastoroseomonas hellenica</name>
    <dbReference type="NCBI Taxonomy" id="2687306"/>
    <lineage>
        <taxon>Bacteria</taxon>
        <taxon>Pseudomonadati</taxon>
        <taxon>Pseudomonadota</taxon>
        <taxon>Alphaproteobacteria</taxon>
        <taxon>Acetobacterales</taxon>
        <taxon>Acetobacteraceae</taxon>
        <taxon>Plastoroseomonas</taxon>
    </lineage>
</organism>
<dbReference type="InterPro" id="IPR052017">
    <property type="entry name" value="TSUP"/>
</dbReference>
<dbReference type="PANTHER" id="PTHR30269">
    <property type="entry name" value="TRANSMEMBRANE PROTEIN YFCA"/>
    <property type="match status" value="1"/>
</dbReference>
<dbReference type="Proteomes" id="UP001196870">
    <property type="component" value="Unassembled WGS sequence"/>
</dbReference>
<keyword evidence="4 8" id="KW-1003">Cell membrane</keyword>
<keyword evidence="7 8" id="KW-0472">Membrane</keyword>
<keyword evidence="3" id="KW-0813">Transport</keyword>
<evidence type="ECO:0000256" key="2">
    <source>
        <dbReference type="ARBA" id="ARBA00009142"/>
    </source>
</evidence>
<name>A0ABS5F8S9_9PROT</name>
<protein>
    <recommendedName>
        <fullName evidence="8">Probable membrane transporter protein</fullName>
    </recommendedName>
</protein>
<keyword evidence="10" id="KW-1185">Reference proteome</keyword>
<feature type="transmembrane region" description="Helical" evidence="8">
    <location>
        <begin position="108"/>
        <end position="125"/>
    </location>
</feature>
<keyword evidence="5 8" id="KW-0812">Transmembrane</keyword>
<feature type="transmembrane region" description="Helical" evidence="8">
    <location>
        <begin position="205"/>
        <end position="225"/>
    </location>
</feature>
<evidence type="ECO:0000256" key="4">
    <source>
        <dbReference type="ARBA" id="ARBA00022475"/>
    </source>
</evidence>
<feature type="transmembrane region" description="Helical" evidence="8">
    <location>
        <begin position="82"/>
        <end position="102"/>
    </location>
</feature>
<dbReference type="PANTHER" id="PTHR30269:SF37">
    <property type="entry name" value="MEMBRANE TRANSPORTER PROTEIN"/>
    <property type="match status" value="1"/>
</dbReference>
<accession>A0ABS5F8S9</accession>
<comment type="subcellular location">
    <subcellularLocation>
        <location evidence="1 8">Cell membrane</location>
        <topology evidence="1 8">Multi-pass membrane protein</topology>
    </subcellularLocation>
</comment>
<comment type="caution">
    <text evidence="9">The sequence shown here is derived from an EMBL/GenBank/DDBJ whole genome shotgun (WGS) entry which is preliminary data.</text>
</comment>
<evidence type="ECO:0000256" key="3">
    <source>
        <dbReference type="ARBA" id="ARBA00022448"/>
    </source>
</evidence>
<evidence type="ECO:0000256" key="6">
    <source>
        <dbReference type="ARBA" id="ARBA00022989"/>
    </source>
</evidence>
<evidence type="ECO:0000256" key="7">
    <source>
        <dbReference type="ARBA" id="ARBA00023136"/>
    </source>
</evidence>
<feature type="transmembrane region" description="Helical" evidence="8">
    <location>
        <begin position="178"/>
        <end position="199"/>
    </location>
</feature>
<evidence type="ECO:0000256" key="5">
    <source>
        <dbReference type="ARBA" id="ARBA00022692"/>
    </source>
</evidence>
<gene>
    <name evidence="9" type="ORF">GXW71_31795</name>
</gene>
<evidence type="ECO:0000256" key="8">
    <source>
        <dbReference type="RuleBase" id="RU363041"/>
    </source>
</evidence>
<comment type="similarity">
    <text evidence="2 8">Belongs to the 4-toluene sulfonate uptake permease (TSUP) (TC 2.A.102) family.</text>
</comment>
<evidence type="ECO:0000313" key="9">
    <source>
        <dbReference type="EMBL" id="MBR0668975.1"/>
    </source>
</evidence>
<keyword evidence="6 8" id="KW-1133">Transmembrane helix</keyword>